<dbReference type="Proteomes" id="UP001148737">
    <property type="component" value="Unassembled WGS sequence"/>
</dbReference>
<evidence type="ECO:0000313" key="2">
    <source>
        <dbReference type="Proteomes" id="UP001148737"/>
    </source>
</evidence>
<gene>
    <name evidence="1" type="ORF">NLG97_g2053</name>
</gene>
<evidence type="ECO:0000313" key="1">
    <source>
        <dbReference type="EMBL" id="KAJ3497238.1"/>
    </source>
</evidence>
<accession>A0ACC1R5A4</accession>
<proteinExistence type="predicted"/>
<sequence>MAGSKFLVAPVIVILAAVLAGYINIASIYRSVRVLGILRAEESTIVKEQLQAIRIADTPYCEDLHRHAASGLLFTACEGSEETRHAWFPPLGIFDNVSKAVQTPGTIVVIDPETMKAKSLKLEGFSGPFVTHGIDVIDDPKAESGKAIYVFAVNHRPNADQDPLAPKADSVIEVFHHKIGTNTARHVRTVKHELIITPNDILALSPTSFLVTNDHFYRGGIMRHIEDIYTAATWSTTVYAEFEVGKTKPDDAAHVKANVALTGLHNNNGLGPGRKPGEVVLVDAAGGMVHFGEIKRKDDEVLIHVTDTFEAESTLDNPHYFLDPFANDTFDAGGFILAGLSKAINLGGNSRLADGKDGVMVWHLQDRPSGKGKWEAKLLLQDNADFIRTASGSVLIPTDPAKSNGRREAWLFVTGFMSKNVVAVKIGL</sequence>
<reference evidence="1" key="1">
    <citation type="submission" date="2022-07" db="EMBL/GenBank/DDBJ databases">
        <title>Genome Sequence of Lecanicillium saksenae.</title>
        <authorList>
            <person name="Buettner E."/>
        </authorList>
    </citation>
    <scope>NUCLEOTIDE SEQUENCE</scope>
    <source>
        <strain evidence="1">VT-O1</strain>
    </source>
</reference>
<keyword evidence="2" id="KW-1185">Reference proteome</keyword>
<name>A0ACC1R5A4_9HYPO</name>
<organism evidence="1 2">
    <name type="scientific">Lecanicillium saksenae</name>
    <dbReference type="NCBI Taxonomy" id="468837"/>
    <lineage>
        <taxon>Eukaryota</taxon>
        <taxon>Fungi</taxon>
        <taxon>Dikarya</taxon>
        <taxon>Ascomycota</taxon>
        <taxon>Pezizomycotina</taxon>
        <taxon>Sordariomycetes</taxon>
        <taxon>Hypocreomycetidae</taxon>
        <taxon>Hypocreales</taxon>
        <taxon>Cordycipitaceae</taxon>
        <taxon>Lecanicillium</taxon>
    </lineage>
</organism>
<comment type="caution">
    <text evidence="1">The sequence shown here is derived from an EMBL/GenBank/DDBJ whole genome shotgun (WGS) entry which is preliminary data.</text>
</comment>
<protein>
    <submittedName>
        <fullName evidence="1">Uncharacterized protein</fullName>
    </submittedName>
</protein>
<dbReference type="EMBL" id="JANAKD010000126">
    <property type="protein sequence ID" value="KAJ3497238.1"/>
    <property type="molecule type" value="Genomic_DNA"/>
</dbReference>